<evidence type="ECO:0000256" key="2">
    <source>
        <dbReference type="ARBA" id="ARBA00023015"/>
    </source>
</evidence>
<dbReference type="Proteomes" id="UP000091857">
    <property type="component" value="Chromosome 1"/>
</dbReference>
<dbReference type="EMBL" id="CM004387">
    <property type="protein sequence ID" value="OAY60640.1"/>
    <property type="molecule type" value="Genomic_DNA"/>
</dbReference>
<feature type="compositionally biased region" description="Basic and acidic residues" evidence="6">
    <location>
        <begin position="146"/>
        <end position="155"/>
    </location>
</feature>
<keyword evidence="4" id="KW-0804">Transcription</keyword>
<keyword evidence="3" id="KW-0238">DNA-binding</keyword>
<keyword evidence="2" id="KW-0805">Transcription regulation</keyword>
<dbReference type="OMA" id="NHQCPAT"/>
<feature type="region of interest" description="Disordered" evidence="6">
    <location>
        <begin position="1"/>
        <end position="27"/>
    </location>
</feature>
<reference evidence="9 10" key="2">
    <citation type="submission" date="2016-02" db="EMBL/GenBank/DDBJ databases">
        <title>WGS assembly of Manihot esculenta.</title>
        <authorList>
            <person name="Bredeson J.V."/>
            <person name="Prochnik S.E."/>
            <person name="Lyons J.B."/>
            <person name="Schmutz J."/>
            <person name="Grimwood J."/>
            <person name="Vrebalov J."/>
            <person name="Bart R.S."/>
            <person name="Amuge T."/>
            <person name="Ferguson M.E."/>
            <person name="Green R."/>
            <person name="Putnam N."/>
            <person name="Stites J."/>
            <person name="Rounsley S."/>
            <person name="Rokhsar D.S."/>
        </authorList>
    </citation>
    <scope>NUCLEOTIDE SEQUENCE [LARGE SCALE GENOMIC DNA]</scope>
    <source>
        <strain evidence="10">cv. AM560-2</strain>
        <tissue evidence="9">Leaf</tissue>
    </source>
</reference>
<dbReference type="GO" id="GO:0003700">
    <property type="term" value="F:DNA-binding transcription factor activity"/>
    <property type="evidence" value="ECO:0000318"/>
    <property type="project" value="GO_Central"/>
</dbReference>
<dbReference type="FunFam" id="2.20.25.80:FF:000003">
    <property type="entry name" value="WRKY transcription factor 57"/>
    <property type="match status" value="1"/>
</dbReference>
<evidence type="ECO:0000256" key="1">
    <source>
        <dbReference type="ARBA" id="ARBA00004123"/>
    </source>
</evidence>
<dbReference type="EMBL" id="KT827589">
    <property type="protein sequence ID" value="AMO00382.1"/>
    <property type="molecule type" value="mRNA"/>
</dbReference>
<dbReference type="Pfam" id="PF03106">
    <property type="entry name" value="WRKY"/>
    <property type="match status" value="1"/>
</dbReference>
<evidence type="ECO:0000256" key="5">
    <source>
        <dbReference type="ARBA" id="ARBA00023242"/>
    </source>
</evidence>
<reference evidence="8" key="1">
    <citation type="journal article" date="2016" name="Front. Plant Sci.">
        <title>Genome-Wide Identification and Expression Analysis of the WRKY Gene Family in Cassava.</title>
        <authorList>
            <person name="Wei Y."/>
            <person name="Shi H."/>
            <person name="Xia Z."/>
            <person name="Tie W."/>
            <person name="Ding Z."/>
            <person name="Yan Y."/>
            <person name="Wang W."/>
            <person name="Hu W."/>
            <person name="Li K."/>
        </authorList>
    </citation>
    <scope>NUCLEOTIDE SEQUENCE</scope>
</reference>
<dbReference type="OrthoDB" id="1936515at2759"/>
<dbReference type="InterPro" id="IPR036576">
    <property type="entry name" value="WRKY_dom_sf"/>
</dbReference>
<evidence type="ECO:0000256" key="6">
    <source>
        <dbReference type="SAM" id="MobiDB-lite"/>
    </source>
</evidence>
<evidence type="ECO:0000313" key="10">
    <source>
        <dbReference type="Proteomes" id="UP000091857"/>
    </source>
</evidence>
<proteinExistence type="evidence at transcript level"/>
<evidence type="ECO:0000313" key="9">
    <source>
        <dbReference type="EMBL" id="OAY60640.1"/>
    </source>
</evidence>
<feature type="region of interest" description="Disordered" evidence="6">
    <location>
        <begin position="87"/>
        <end position="172"/>
    </location>
</feature>
<dbReference type="Gramene" id="Manes.01G128000.1.v8.1">
    <property type="protein sequence ID" value="Manes.01G128000.1.v8.1.CDS"/>
    <property type="gene ID" value="Manes.01G128000.v8.1"/>
</dbReference>
<comment type="subcellular location">
    <subcellularLocation>
        <location evidence="1">Nucleus</location>
    </subcellularLocation>
</comment>
<dbReference type="AlphaFoldDB" id="A0A140H8L8"/>
<dbReference type="GO" id="GO:0000976">
    <property type="term" value="F:transcription cis-regulatory region binding"/>
    <property type="evidence" value="ECO:0000318"/>
    <property type="project" value="GO_Central"/>
</dbReference>
<feature type="compositionally biased region" description="Basic residues" evidence="6">
    <location>
        <begin position="136"/>
        <end position="145"/>
    </location>
</feature>
<dbReference type="InterPro" id="IPR044810">
    <property type="entry name" value="WRKY_plant"/>
</dbReference>
<keyword evidence="10" id="KW-1185">Reference proteome</keyword>
<evidence type="ECO:0000259" key="7">
    <source>
        <dbReference type="PROSITE" id="PS50811"/>
    </source>
</evidence>
<dbReference type="Gene3D" id="2.20.25.80">
    <property type="entry name" value="WRKY domain"/>
    <property type="match status" value="1"/>
</dbReference>
<gene>
    <name evidence="9" type="ORF">MANES_01G128000</name>
</gene>
<dbReference type="PANTHER" id="PTHR31221:SF361">
    <property type="entry name" value="WRKY DOMAIN-CONTAINING PROTEIN"/>
    <property type="match status" value="1"/>
</dbReference>
<organism evidence="8">
    <name type="scientific">Manihot esculenta</name>
    <name type="common">Cassava</name>
    <name type="synonym">Jatropha manihot</name>
    <dbReference type="NCBI Taxonomy" id="3983"/>
    <lineage>
        <taxon>Eukaryota</taxon>
        <taxon>Viridiplantae</taxon>
        <taxon>Streptophyta</taxon>
        <taxon>Embryophyta</taxon>
        <taxon>Tracheophyta</taxon>
        <taxon>Spermatophyta</taxon>
        <taxon>Magnoliopsida</taxon>
        <taxon>eudicotyledons</taxon>
        <taxon>Gunneridae</taxon>
        <taxon>Pentapetalae</taxon>
        <taxon>rosids</taxon>
        <taxon>fabids</taxon>
        <taxon>Malpighiales</taxon>
        <taxon>Euphorbiaceae</taxon>
        <taxon>Crotonoideae</taxon>
        <taxon>Manihoteae</taxon>
        <taxon>Manihot</taxon>
    </lineage>
</organism>
<dbReference type="PANTHER" id="PTHR31221">
    <property type="entry name" value="WRKY TRANSCRIPTION FACTOR PROTEIN 1-RELATED"/>
    <property type="match status" value="1"/>
</dbReference>
<feature type="compositionally biased region" description="Polar residues" evidence="6">
    <location>
        <begin position="124"/>
        <end position="133"/>
    </location>
</feature>
<evidence type="ECO:0000313" key="8">
    <source>
        <dbReference type="EMBL" id="AMO00382.1"/>
    </source>
</evidence>
<dbReference type="SUPFAM" id="SSF118290">
    <property type="entry name" value="WRKY DNA-binding domain"/>
    <property type="match status" value="1"/>
</dbReference>
<dbReference type="GO" id="GO:0006355">
    <property type="term" value="P:regulation of DNA-templated transcription"/>
    <property type="evidence" value="ECO:0000318"/>
    <property type="project" value="GO_Central"/>
</dbReference>
<evidence type="ECO:0000256" key="3">
    <source>
        <dbReference type="ARBA" id="ARBA00023125"/>
    </source>
</evidence>
<dbReference type="SMART" id="SM00774">
    <property type="entry name" value="WRKY"/>
    <property type="match status" value="1"/>
</dbReference>
<name>A0A140H8L8_MANES</name>
<dbReference type="PROSITE" id="PS50811">
    <property type="entry name" value="WRKY"/>
    <property type="match status" value="1"/>
</dbReference>
<protein>
    <submittedName>
        <fullName evidence="8">WRKY transcription factor 14</fullName>
    </submittedName>
</protein>
<dbReference type="InterPro" id="IPR003657">
    <property type="entry name" value="WRKY_dom"/>
</dbReference>
<dbReference type="SMR" id="A0A140H8L8"/>
<accession>A0A140H8L8</accession>
<feature type="compositionally biased region" description="Low complexity" evidence="6">
    <location>
        <begin position="95"/>
        <end position="107"/>
    </location>
</feature>
<keyword evidence="5" id="KW-0539">Nucleus</keyword>
<dbReference type="GO" id="GO:0005634">
    <property type="term" value="C:nucleus"/>
    <property type="evidence" value="ECO:0000318"/>
    <property type="project" value="GO_Central"/>
</dbReference>
<feature type="domain" description="WRKY" evidence="7">
    <location>
        <begin position="182"/>
        <end position="247"/>
    </location>
</feature>
<sequence length="336" mass="37819">MSNNENKNPFQHDPFHYSNQRGSGGRSEFPFFDDNHPSTMYNNQPSLIRQTLPCSDPFMSFTECLSMDYNTLSTAFDHMPCSPSEVISSSIHHCSGAPAGKSSSPPANDGHPSTPDSSISSSSNDAATQQASPKTKEKHHHHHQKQHQDAMEKTKNKVCSKSKTKQKEKGEREARFCFLTKSEIDLLEDGYKWRKYGQKAVKNSSYPRSYYRCTTQMCTVKKRIERSFQDPSIVITTYEGKHNHQCPATIRPNAAPGILSPNSLLPSTSSIMPHRPSFPQDLLARLLPPDDNSHHGDPTAMFYPNLFAPQQQLHHLPDYGLLQDLLPSSFLPKQHP</sequence>
<evidence type="ECO:0000256" key="4">
    <source>
        <dbReference type="ARBA" id="ARBA00023163"/>
    </source>
</evidence>